<keyword evidence="1" id="KW-0472">Membrane</keyword>
<dbReference type="EMBL" id="JPWI01000012">
    <property type="protein sequence ID" value="RCK43809.1"/>
    <property type="molecule type" value="Genomic_DNA"/>
</dbReference>
<dbReference type="RefSeq" id="WP_114099317.1">
    <property type="nucleotide sequence ID" value="NZ_JPWI01000012.1"/>
</dbReference>
<accession>A0A367WRI8</accession>
<evidence type="ECO:0000256" key="1">
    <source>
        <dbReference type="SAM" id="Phobius"/>
    </source>
</evidence>
<evidence type="ECO:0000313" key="2">
    <source>
        <dbReference type="EMBL" id="RCK43809.1"/>
    </source>
</evidence>
<feature type="transmembrane region" description="Helical" evidence="1">
    <location>
        <begin position="26"/>
        <end position="45"/>
    </location>
</feature>
<keyword evidence="1" id="KW-0812">Transmembrane</keyword>
<gene>
    <name evidence="2" type="ORF">TH30_17680</name>
</gene>
<comment type="caution">
    <text evidence="2">The sequence shown here is derived from an EMBL/GenBank/DDBJ whole genome shotgun (WGS) entry which is preliminary data.</text>
</comment>
<dbReference type="OrthoDB" id="9850999at2"/>
<dbReference type="Proteomes" id="UP000252255">
    <property type="component" value="Unassembled WGS sequence"/>
</dbReference>
<protein>
    <submittedName>
        <fullName evidence="2">Uncharacterized protein</fullName>
    </submittedName>
</protein>
<organism evidence="2 3">
    <name type="scientific">Thalassospira profundimaris</name>
    <dbReference type="NCBI Taxonomy" id="502049"/>
    <lineage>
        <taxon>Bacteria</taxon>
        <taxon>Pseudomonadati</taxon>
        <taxon>Pseudomonadota</taxon>
        <taxon>Alphaproteobacteria</taxon>
        <taxon>Rhodospirillales</taxon>
        <taxon>Thalassospiraceae</taxon>
        <taxon>Thalassospira</taxon>
    </lineage>
</organism>
<keyword evidence="1" id="KW-1133">Transmembrane helix</keyword>
<sequence length="155" mass="17207">MGKDSKLTEAQVEFYSDKLCFLWEQYMKFLGVGIIASGATLGLLANAATQRLVTQEISLVFSLAIGLAGIGGACFLGCRWMCQIVMERQIYADPKVAKEYFALVNTSEPSALKYESRVEFYYWLNNRVKFVAAGCLISSWICAIWAVIYVVVTAA</sequence>
<proteinExistence type="predicted"/>
<dbReference type="AlphaFoldDB" id="A0A367WRI8"/>
<reference evidence="2 3" key="1">
    <citation type="submission" date="2014-07" db="EMBL/GenBank/DDBJ databases">
        <title>Draft genome sequence of Thalassospira profundimaris PR54-5.</title>
        <authorList>
            <person name="Lai Q."/>
            <person name="Shao Z."/>
        </authorList>
    </citation>
    <scope>NUCLEOTIDE SEQUENCE [LARGE SCALE GENOMIC DNA]</scope>
    <source>
        <strain evidence="2 3">PR54-5</strain>
    </source>
</reference>
<feature type="transmembrane region" description="Helical" evidence="1">
    <location>
        <begin position="130"/>
        <end position="152"/>
    </location>
</feature>
<evidence type="ECO:0000313" key="3">
    <source>
        <dbReference type="Proteomes" id="UP000252255"/>
    </source>
</evidence>
<name>A0A367WRI8_9PROT</name>
<feature type="transmembrane region" description="Helical" evidence="1">
    <location>
        <begin position="57"/>
        <end position="78"/>
    </location>
</feature>